<reference evidence="1 2" key="1">
    <citation type="journal article" date="2014" name="Genome Announc.">
        <title>Draft Genome Sequence of the Carrageenan-Degrading Bacterium Cellulophaga sp. Strain KL-A, Isolated from Decaying Marine Algae.</title>
        <authorList>
            <person name="Shan D."/>
            <person name="Ying J."/>
            <person name="Li X."/>
            <person name="Gao Z."/>
            <person name="Wei G."/>
            <person name="Shao Z."/>
        </authorList>
    </citation>
    <scope>NUCLEOTIDE SEQUENCE [LARGE SCALE GENOMIC DNA]</scope>
    <source>
        <strain evidence="1 2">KL-A</strain>
    </source>
</reference>
<dbReference type="Proteomes" id="UP000019275">
    <property type="component" value="Unassembled WGS sequence"/>
</dbReference>
<gene>
    <name evidence="1" type="ORF">KLA_07262</name>
</gene>
<protein>
    <submittedName>
        <fullName evidence="1">Uncharacterized protein</fullName>
    </submittedName>
</protein>
<dbReference type="RefSeq" id="WP_034644737.1">
    <property type="nucleotide sequence ID" value="NZ_ARZX01000007.1"/>
</dbReference>
<keyword evidence="2" id="KW-1185">Reference proteome</keyword>
<comment type="caution">
    <text evidence="1">The sequence shown here is derived from an EMBL/GenBank/DDBJ whole genome shotgun (WGS) entry which is preliminary data.</text>
</comment>
<evidence type="ECO:0000313" key="1">
    <source>
        <dbReference type="EMBL" id="EWH13831.1"/>
    </source>
</evidence>
<accession>A0ABN0RPG5</accession>
<proteinExistence type="predicted"/>
<dbReference type="EMBL" id="ARZX01000007">
    <property type="protein sequence ID" value="EWH13831.1"/>
    <property type="molecule type" value="Genomic_DNA"/>
</dbReference>
<evidence type="ECO:0000313" key="2">
    <source>
        <dbReference type="Proteomes" id="UP000019275"/>
    </source>
</evidence>
<sequence length="217" mass="25776">MNALEFNTRSKELQKLAPEIPLQWGKIQNNTTDKKVSLFKCKTLSSLELAITGLPTDDKNYFKRRWFLWQCARCDEYLFYTNTGVSRNPNGKDQEYDIEFFGDKNLRFDVKGTLVPKELRSNFSFEFPEKIVNFYYSKQSAGKRSCLQNRLFIVHHSFKEHKRALELRCAWEYKTEVYKSFIHQLKTSKNFISYLNVKAMVIFIIEKKDGSFSYRFA</sequence>
<organism evidence="1 2">
    <name type="scientific">Cellulophaga geojensis KL-A</name>
    <dbReference type="NCBI Taxonomy" id="1328323"/>
    <lineage>
        <taxon>Bacteria</taxon>
        <taxon>Pseudomonadati</taxon>
        <taxon>Bacteroidota</taxon>
        <taxon>Flavobacteriia</taxon>
        <taxon>Flavobacteriales</taxon>
        <taxon>Flavobacteriaceae</taxon>
        <taxon>Cellulophaga</taxon>
    </lineage>
</organism>
<name>A0ABN0RPG5_9FLAO</name>